<accession>A0A0A2V7E6</accession>
<dbReference type="PANTHER" id="PTHR21310:SF15">
    <property type="entry name" value="AMINOGLYCOSIDE PHOSPHOTRANSFERASE DOMAIN-CONTAINING PROTEIN"/>
    <property type="match status" value="1"/>
</dbReference>
<organism evidence="1 2">
    <name type="scientific">Beauveria bassiana D1-5</name>
    <dbReference type="NCBI Taxonomy" id="1245745"/>
    <lineage>
        <taxon>Eukaryota</taxon>
        <taxon>Fungi</taxon>
        <taxon>Dikarya</taxon>
        <taxon>Ascomycota</taxon>
        <taxon>Pezizomycotina</taxon>
        <taxon>Sordariomycetes</taxon>
        <taxon>Hypocreomycetidae</taxon>
        <taxon>Hypocreales</taxon>
        <taxon>Cordycipitaceae</taxon>
        <taxon>Beauveria</taxon>
    </lineage>
</organism>
<reference evidence="1 2" key="1">
    <citation type="submission" date="2012-10" db="EMBL/GenBank/DDBJ databases">
        <title>Genome sequencing and analysis of entomopathogenic fungi Beauveria bassiana D1-5.</title>
        <authorList>
            <person name="Li Q."/>
            <person name="Wang L."/>
            <person name="Zhang Z."/>
            <person name="Wang Q."/>
            <person name="Ren J."/>
            <person name="Wang M."/>
            <person name="Xu W."/>
            <person name="Wang J."/>
            <person name="Lu Y."/>
            <person name="Du Q."/>
            <person name="Sun Z."/>
        </authorList>
    </citation>
    <scope>NUCLEOTIDE SEQUENCE [LARGE SCALE GENOMIC DNA]</scope>
    <source>
        <strain evidence="1 2">D1-5</strain>
    </source>
</reference>
<evidence type="ECO:0000313" key="1">
    <source>
        <dbReference type="EMBL" id="KGQ03766.1"/>
    </source>
</evidence>
<name>A0A0A2V7E6_BEABA</name>
<dbReference type="PANTHER" id="PTHR21310">
    <property type="entry name" value="AMINOGLYCOSIDE PHOSPHOTRANSFERASE-RELATED-RELATED"/>
    <property type="match status" value="1"/>
</dbReference>
<dbReference type="HOGENOM" id="CLU_021158_1_0_1"/>
<sequence>MTAIVDHVSYNDLPSLAEANISRQAPQIDAIINGPIRDVFLRHGAHGLFCLYLQHRHHSVGQDEAVVKVEGTAHLITKQAMDSIISFGNKVVATTWMTSGDRVLPMEYTAVPTVTTVPSPPAAFLAEFISVLASNECSGVFGIDTIAKNAWAEIKVGDASVVVPSNESTSYDEDKFIPVAFAFGDDDPKFKVHGKCGKDHKHTSKPAHLPHLSLPELIMYYKDPWPVMPDGTKFDGKQLLGLVRSGKSPFDGAWDVNLLIQELEENLGAAVTDIPFVYSGSNNYVQIPEVKFEAAVYKLLDSEPSISCSRLLYYRAPRQHAGLRHDRPGDILGRRLMVFRRAEGENNVWYDLTAEQKVGLLTQSARIRASLFNFQLPLDFAAAWLRDRLFEQKPESLPIPVAPTREFCVALFTAKIEATIRNEGDMIGWEDDDNTVGPVAAAAKQSLLRLIPHMMPADSASLYRLVLDHGDFGIHNMSITIDAGGKPLVTSLYDWETGCIMPAILSDPLMAVSVDLVADKNGRPSITRVPSDGNAGERVEYMECATHYFEVLFKQAPDYKSAIRAGKDARHLWFALRDWRGADPESYFAFLRVPAIKELRGAENRESWRLFVRIQLQAAGLAYLLKPPPDGQAEAAIQKRTKDELKALAFITPYISPQIMLDLSRQGWQPTSPLQETKPRLLRLCLTPLRHKCVKTGQFGWYFAHTPVPTPIWVSREPSTVVAIQVPALVRHKQTRLVSVAEIWCKMDVLVIACAFHACC</sequence>
<proteinExistence type="predicted"/>
<gene>
    <name evidence="1" type="ORF">BBAD15_g10997</name>
</gene>
<dbReference type="eggNOG" id="ENOG502SJX7">
    <property type="taxonomic scope" value="Eukaryota"/>
</dbReference>
<dbReference type="OrthoDB" id="3554464at2759"/>
<dbReference type="AlphaFoldDB" id="A0A0A2V7E6"/>
<comment type="caution">
    <text evidence="1">The sequence shown here is derived from an EMBL/GenBank/DDBJ whole genome shotgun (WGS) entry which is preliminary data.</text>
</comment>
<evidence type="ECO:0000313" key="2">
    <source>
        <dbReference type="Proteomes" id="UP000030106"/>
    </source>
</evidence>
<dbReference type="EMBL" id="ANFO01001166">
    <property type="protein sequence ID" value="KGQ03766.1"/>
    <property type="molecule type" value="Genomic_DNA"/>
</dbReference>
<protein>
    <recommendedName>
        <fullName evidence="3">Aminoglycoside phosphotransferase domain-containing protein</fullName>
    </recommendedName>
</protein>
<evidence type="ECO:0008006" key="3">
    <source>
        <dbReference type="Google" id="ProtNLM"/>
    </source>
</evidence>
<dbReference type="InterPro" id="IPR051678">
    <property type="entry name" value="AGP_Transferase"/>
</dbReference>
<dbReference type="Proteomes" id="UP000030106">
    <property type="component" value="Unassembled WGS sequence"/>
</dbReference>